<gene>
    <name evidence="2" type="ORF">CTI12_AA581640</name>
</gene>
<feature type="compositionally biased region" description="Polar residues" evidence="1">
    <location>
        <begin position="7"/>
        <end position="22"/>
    </location>
</feature>
<evidence type="ECO:0000313" key="3">
    <source>
        <dbReference type="Proteomes" id="UP000245207"/>
    </source>
</evidence>
<evidence type="ECO:0000313" key="2">
    <source>
        <dbReference type="EMBL" id="PWA38153.1"/>
    </source>
</evidence>
<feature type="region of interest" description="Disordered" evidence="1">
    <location>
        <begin position="1"/>
        <end position="35"/>
    </location>
</feature>
<dbReference type="AlphaFoldDB" id="A0A2U1KNB9"/>
<feature type="region of interest" description="Disordered" evidence="1">
    <location>
        <begin position="119"/>
        <end position="142"/>
    </location>
</feature>
<sequence>MFEGETPTRQSQGKNNNSTIEINNPDDLNIKRRGRPSKRVIDVNNKIDSSIPHPGTPSNVRIASSKKQIVAPKTTIFASDTPGNYQEGIKGSKYKTSAMCSSRLTSDAPSRQFQVNVAQKKSSTSNKNLFTNDTPGSQLEASRIPKKNVPGSLTIGNYTASSMSKHKYNMRVESKSIRSNMSNFTTASQGYGKQPAYMAEDDVDTLYYGSVSSGKKGSQSKNLLMNTSTIRGMYLRQEKDSIMNALAFGYAPRGMSGKRSKKTGDYESNAKYMVNKDISLIVISDDEEPKPNDLMKKETPVVNEDRLEISDDDLPIQFKRSKTSQNSTLYYQHKFMLLDEDTDDDIHNNTATTEDNEDGIWDHMVDIDGKLNGEDAFDSYIDEEAWEVDSDVYSNNDTDSGEDF</sequence>
<dbReference type="EMBL" id="PKPP01015926">
    <property type="protein sequence ID" value="PWA38153.1"/>
    <property type="molecule type" value="Genomic_DNA"/>
</dbReference>
<comment type="caution">
    <text evidence="2">The sequence shown here is derived from an EMBL/GenBank/DDBJ whole genome shotgun (WGS) entry which is preliminary data.</text>
</comment>
<keyword evidence="3" id="KW-1185">Reference proteome</keyword>
<name>A0A2U1KNB9_ARTAN</name>
<proteinExistence type="predicted"/>
<organism evidence="2 3">
    <name type="scientific">Artemisia annua</name>
    <name type="common">Sweet wormwood</name>
    <dbReference type="NCBI Taxonomy" id="35608"/>
    <lineage>
        <taxon>Eukaryota</taxon>
        <taxon>Viridiplantae</taxon>
        <taxon>Streptophyta</taxon>
        <taxon>Embryophyta</taxon>
        <taxon>Tracheophyta</taxon>
        <taxon>Spermatophyta</taxon>
        <taxon>Magnoliopsida</taxon>
        <taxon>eudicotyledons</taxon>
        <taxon>Gunneridae</taxon>
        <taxon>Pentapetalae</taxon>
        <taxon>asterids</taxon>
        <taxon>campanulids</taxon>
        <taxon>Asterales</taxon>
        <taxon>Asteraceae</taxon>
        <taxon>Asteroideae</taxon>
        <taxon>Anthemideae</taxon>
        <taxon>Artemisiinae</taxon>
        <taxon>Artemisia</taxon>
    </lineage>
</organism>
<evidence type="ECO:0000256" key="1">
    <source>
        <dbReference type="SAM" id="MobiDB-lite"/>
    </source>
</evidence>
<reference evidence="2 3" key="1">
    <citation type="journal article" date="2018" name="Mol. Plant">
        <title>The genome of Artemisia annua provides insight into the evolution of Asteraceae family and artemisinin biosynthesis.</title>
        <authorList>
            <person name="Shen Q."/>
            <person name="Zhang L."/>
            <person name="Liao Z."/>
            <person name="Wang S."/>
            <person name="Yan T."/>
            <person name="Shi P."/>
            <person name="Liu M."/>
            <person name="Fu X."/>
            <person name="Pan Q."/>
            <person name="Wang Y."/>
            <person name="Lv Z."/>
            <person name="Lu X."/>
            <person name="Zhang F."/>
            <person name="Jiang W."/>
            <person name="Ma Y."/>
            <person name="Chen M."/>
            <person name="Hao X."/>
            <person name="Li L."/>
            <person name="Tang Y."/>
            <person name="Lv G."/>
            <person name="Zhou Y."/>
            <person name="Sun X."/>
            <person name="Brodelius P.E."/>
            <person name="Rose J.K.C."/>
            <person name="Tang K."/>
        </authorList>
    </citation>
    <scope>NUCLEOTIDE SEQUENCE [LARGE SCALE GENOMIC DNA]</scope>
    <source>
        <strain evidence="3">cv. Huhao1</strain>
        <tissue evidence="2">Leaf</tissue>
    </source>
</reference>
<feature type="compositionally biased region" description="Polar residues" evidence="1">
    <location>
        <begin position="119"/>
        <end position="140"/>
    </location>
</feature>
<dbReference type="Proteomes" id="UP000245207">
    <property type="component" value="Unassembled WGS sequence"/>
</dbReference>
<accession>A0A2U1KNB9</accession>
<protein>
    <submittedName>
        <fullName evidence="2">Uncharacterized protein</fullName>
    </submittedName>
</protein>